<dbReference type="Gene3D" id="3.90.550.10">
    <property type="entry name" value="Spore Coat Polysaccharide Biosynthesis Protein SpsA, Chain A"/>
    <property type="match status" value="1"/>
</dbReference>
<keyword evidence="3 4" id="KW-0414">Isoprene biosynthesis</keyword>
<dbReference type="EC" id="2.7.7.60" evidence="4"/>
<feature type="site" description="Positions MEP for the nucleophilic attack" evidence="4">
    <location>
        <position position="210"/>
    </location>
</feature>
<evidence type="ECO:0000256" key="2">
    <source>
        <dbReference type="ARBA" id="ARBA00022695"/>
    </source>
</evidence>
<dbReference type="SUPFAM" id="SSF53448">
    <property type="entry name" value="Nucleotide-diphospho-sugar transferases"/>
    <property type="match status" value="1"/>
</dbReference>
<dbReference type="PANTHER" id="PTHR32125:SF4">
    <property type="entry name" value="2-C-METHYL-D-ERYTHRITOL 4-PHOSPHATE CYTIDYLYLTRANSFERASE, CHLOROPLASTIC"/>
    <property type="match status" value="1"/>
</dbReference>
<name>A0A1G9D486_9BACI</name>
<comment type="similarity">
    <text evidence="4">Belongs to the IspD/TarI cytidylyltransferase family. IspD subfamily.</text>
</comment>
<dbReference type="InterPro" id="IPR034683">
    <property type="entry name" value="IspD/TarI"/>
</dbReference>
<evidence type="ECO:0000256" key="4">
    <source>
        <dbReference type="HAMAP-Rule" id="MF_00108"/>
    </source>
</evidence>
<dbReference type="GO" id="GO:0019288">
    <property type="term" value="P:isopentenyl diphosphate biosynthetic process, methylerythritol 4-phosphate pathway"/>
    <property type="evidence" value="ECO:0007669"/>
    <property type="project" value="UniProtKB-UniRule"/>
</dbReference>
<proteinExistence type="inferred from homology"/>
<feature type="site" description="Transition state stabilizer" evidence="4">
    <location>
        <position position="16"/>
    </location>
</feature>
<evidence type="ECO:0000256" key="1">
    <source>
        <dbReference type="ARBA" id="ARBA00022679"/>
    </source>
</evidence>
<accession>A0A1G9D486</accession>
<dbReference type="InterPro" id="IPR029044">
    <property type="entry name" value="Nucleotide-diphossugar_trans"/>
</dbReference>
<dbReference type="Proteomes" id="UP000198694">
    <property type="component" value="Unassembled WGS sequence"/>
</dbReference>
<dbReference type="STRING" id="407036.SAMN05216243_3657"/>
<dbReference type="Pfam" id="PF01128">
    <property type="entry name" value="IspD"/>
    <property type="match status" value="1"/>
</dbReference>
<keyword evidence="6" id="KW-1185">Reference proteome</keyword>
<dbReference type="CDD" id="cd02516">
    <property type="entry name" value="CDP-ME_synthetase"/>
    <property type="match status" value="1"/>
</dbReference>
<dbReference type="RefSeq" id="WP_093217363.1">
    <property type="nucleotide sequence ID" value="NZ_FNFL01000009.1"/>
</dbReference>
<protein>
    <recommendedName>
        <fullName evidence="4">2-C-methyl-D-erythritol 4-phosphate cytidylyltransferase</fullName>
        <ecNumber evidence="4">2.7.7.60</ecNumber>
    </recommendedName>
    <alternativeName>
        <fullName evidence="4">4-diphosphocytidyl-2C-methyl-D-erythritol synthase</fullName>
    </alternativeName>
    <alternativeName>
        <fullName evidence="4">MEP cytidylyltransferase</fullName>
        <shortName evidence="4">MCT</shortName>
    </alternativeName>
</protein>
<sequence>MRSYHAIVLAAGQGKRMKAGENKQFIKIRNKPLIIHTLELFNRDSWCTSISLVVNPKEEERIRDLINNTAFQKNVQIVKGGKERQQSVFEGLKSMEGYSGMVFIHDGARPFVSLDSLHELAEATFTHQAALLAVPVTDTIKQVKNNKLLETLDRSTLWAAQTPQGFHYDMIFKAHQLADEQNYTGTDDASLVERTGQQVEIVQGSYDNIKITTPEDLKRAQAFIDPEEPEEKI</sequence>
<dbReference type="FunFam" id="3.90.550.10:FF:000003">
    <property type="entry name" value="2-C-methyl-D-erythritol 4-phosphate cytidylyltransferase"/>
    <property type="match status" value="1"/>
</dbReference>
<dbReference type="UniPathway" id="UPA00056">
    <property type="reaction ID" value="UER00093"/>
</dbReference>
<feature type="site" description="Transition state stabilizer" evidence="4">
    <location>
        <position position="23"/>
    </location>
</feature>
<keyword evidence="1 4" id="KW-0808">Transferase</keyword>
<dbReference type="OrthoDB" id="9806837at2"/>
<dbReference type="AlphaFoldDB" id="A0A1G9D486"/>
<evidence type="ECO:0000313" key="6">
    <source>
        <dbReference type="Proteomes" id="UP000198694"/>
    </source>
</evidence>
<comment type="pathway">
    <text evidence="4">Isoprenoid biosynthesis; isopentenyl diphosphate biosynthesis via DXP pathway; isopentenyl diphosphate from 1-deoxy-D-xylulose 5-phosphate: step 2/6.</text>
</comment>
<dbReference type="InterPro" id="IPR050088">
    <property type="entry name" value="IspD/TarI_cytidylyltransf_bact"/>
</dbReference>
<keyword evidence="2 4" id="KW-0548">Nucleotidyltransferase</keyword>
<organism evidence="5 6">
    <name type="scientific">Sediminibacillus albus</name>
    <dbReference type="NCBI Taxonomy" id="407036"/>
    <lineage>
        <taxon>Bacteria</taxon>
        <taxon>Bacillati</taxon>
        <taxon>Bacillota</taxon>
        <taxon>Bacilli</taxon>
        <taxon>Bacillales</taxon>
        <taxon>Bacillaceae</taxon>
        <taxon>Sediminibacillus</taxon>
    </lineage>
</organism>
<evidence type="ECO:0000313" key="5">
    <source>
        <dbReference type="EMBL" id="SDK58730.1"/>
    </source>
</evidence>
<dbReference type="NCBIfam" id="TIGR00453">
    <property type="entry name" value="ispD"/>
    <property type="match status" value="1"/>
</dbReference>
<evidence type="ECO:0000256" key="3">
    <source>
        <dbReference type="ARBA" id="ARBA00023229"/>
    </source>
</evidence>
<comment type="function">
    <text evidence="4">Catalyzes the formation of 4-diphosphocytidyl-2-C-methyl-D-erythritol from CTP and 2-C-methyl-D-erythritol 4-phosphate (MEP).</text>
</comment>
<gene>
    <name evidence="4" type="primary">ispD</name>
    <name evidence="5" type="ORF">SAMN05216243_3657</name>
</gene>
<feature type="site" description="Positions MEP for the nucleophilic attack" evidence="4">
    <location>
        <position position="154"/>
    </location>
</feature>
<dbReference type="InterPro" id="IPR001228">
    <property type="entry name" value="IspD"/>
</dbReference>
<dbReference type="HAMAP" id="MF_00108">
    <property type="entry name" value="IspD"/>
    <property type="match status" value="1"/>
</dbReference>
<comment type="catalytic activity">
    <reaction evidence="4">
        <text>2-C-methyl-D-erythritol 4-phosphate + CTP + H(+) = 4-CDP-2-C-methyl-D-erythritol + diphosphate</text>
        <dbReference type="Rhea" id="RHEA:13429"/>
        <dbReference type="ChEBI" id="CHEBI:15378"/>
        <dbReference type="ChEBI" id="CHEBI:33019"/>
        <dbReference type="ChEBI" id="CHEBI:37563"/>
        <dbReference type="ChEBI" id="CHEBI:57823"/>
        <dbReference type="ChEBI" id="CHEBI:58262"/>
        <dbReference type="EC" id="2.7.7.60"/>
    </reaction>
</comment>
<dbReference type="GO" id="GO:0050518">
    <property type="term" value="F:2-C-methyl-D-erythritol 4-phosphate cytidylyltransferase activity"/>
    <property type="evidence" value="ECO:0007669"/>
    <property type="project" value="UniProtKB-UniRule"/>
</dbReference>
<dbReference type="EMBL" id="FNFL01000009">
    <property type="protein sequence ID" value="SDK58730.1"/>
    <property type="molecule type" value="Genomic_DNA"/>
</dbReference>
<reference evidence="5 6" key="1">
    <citation type="submission" date="2016-10" db="EMBL/GenBank/DDBJ databases">
        <authorList>
            <person name="de Groot N.N."/>
        </authorList>
    </citation>
    <scope>NUCLEOTIDE SEQUENCE [LARGE SCALE GENOMIC DNA]</scope>
    <source>
        <strain evidence="5 6">CGMCC 1.6502</strain>
    </source>
</reference>
<dbReference type="PANTHER" id="PTHR32125">
    <property type="entry name" value="2-C-METHYL-D-ERYTHRITOL 4-PHOSPHATE CYTIDYLYLTRANSFERASE, CHLOROPLASTIC"/>
    <property type="match status" value="1"/>
</dbReference>